<keyword evidence="3" id="KW-1015">Disulfide bond</keyword>
<dbReference type="AlphaFoldDB" id="A0ABD3VTH8"/>
<dbReference type="EMBL" id="JBJQND010000010">
    <property type="protein sequence ID" value="KAL3864751.1"/>
    <property type="molecule type" value="Genomic_DNA"/>
</dbReference>
<organism evidence="6 7">
    <name type="scientific">Sinanodonta woodiana</name>
    <name type="common">Chinese pond mussel</name>
    <name type="synonym">Anodonta woodiana</name>
    <dbReference type="NCBI Taxonomy" id="1069815"/>
    <lineage>
        <taxon>Eukaryota</taxon>
        <taxon>Metazoa</taxon>
        <taxon>Spiralia</taxon>
        <taxon>Lophotrochozoa</taxon>
        <taxon>Mollusca</taxon>
        <taxon>Bivalvia</taxon>
        <taxon>Autobranchia</taxon>
        <taxon>Heteroconchia</taxon>
        <taxon>Palaeoheterodonta</taxon>
        <taxon>Unionida</taxon>
        <taxon>Unionoidea</taxon>
        <taxon>Unionidae</taxon>
        <taxon>Unioninae</taxon>
        <taxon>Sinanodonta</taxon>
    </lineage>
</organism>
<dbReference type="SMART" id="SM00131">
    <property type="entry name" value="KU"/>
    <property type="match status" value="1"/>
</dbReference>
<evidence type="ECO:0000256" key="1">
    <source>
        <dbReference type="ARBA" id="ARBA00022690"/>
    </source>
</evidence>
<proteinExistence type="predicted"/>
<keyword evidence="2" id="KW-0722">Serine protease inhibitor</keyword>
<keyword evidence="7" id="KW-1185">Reference proteome</keyword>
<dbReference type="CDD" id="cd00109">
    <property type="entry name" value="Kunitz-type"/>
    <property type="match status" value="1"/>
</dbReference>
<dbReference type="PANTHER" id="PTHR10083:SF328">
    <property type="entry name" value="TISSUE FACTOR PATHWAY INHIBITOR"/>
    <property type="match status" value="1"/>
</dbReference>
<evidence type="ECO:0000313" key="7">
    <source>
        <dbReference type="Proteomes" id="UP001634394"/>
    </source>
</evidence>
<dbReference type="PANTHER" id="PTHR10083">
    <property type="entry name" value="KUNITZ-TYPE PROTEASE INHIBITOR-RELATED"/>
    <property type="match status" value="1"/>
</dbReference>
<dbReference type="Gene3D" id="4.10.410.10">
    <property type="entry name" value="Pancreatic trypsin inhibitor Kunitz domain"/>
    <property type="match status" value="1"/>
</dbReference>
<evidence type="ECO:0000256" key="2">
    <source>
        <dbReference type="ARBA" id="ARBA00022900"/>
    </source>
</evidence>
<gene>
    <name evidence="6" type="ORF">ACJMK2_006407</name>
</gene>
<reference evidence="6 7" key="1">
    <citation type="submission" date="2024-11" db="EMBL/GenBank/DDBJ databases">
        <title>Chromosome-level genome assembly of the freshwater bivalve Anodonta woodiana.</title>
        <authorList>
            <person name="Chen X."/>
        </authorList>
    </citation>
    <scope>NUCLEOTIDE SEQUENCE [LARGE SCALE GENOMIC DNA]</scope>
    <source>
        <strain evidence="6">MN2024</strain>
        <tissue evidence="6">Gills</tissue>
    </source>
</reference>
<feature type="chain" id="PRO_5044882796" description="BPTI/Kunitz inhibitor domain-containing protein" evidence="4">
    <location>
        <begin position="22"/>
        <end position="90"/>
    </location>
</feature>
<dbReference type="InterPro" id="IPR020901">
    <property type="entry name" value="Prtase_inh_Kunz-CS"/>
</dbReference>
<evidence type="ECO:0000256" key="3">
    <source>
        <dbReference type="ARBA" id="ARBA00023157"/>
    </source>
</evidence>
<evidence type="ECO:0000259" key="5">
    <source>
        <dbReference type="PROSITE" id="PS50279"/>
    </source>
</evidence>
<dbReference type="PRINTS" id="PR00759">
    <property type="entry name" value="BASICPTASE"/>
</dbReference>
<keyword evidence="4" id="KW-0732">Signal</keyword>
<dbReference type="PROSITE" id="PS50279">
    <property type="entry name" value="BPTI_KUNITZ_2"/>
    <property type="match status" value="1"/>
</dbReference>
<dbReference type="PROSITE" id="PS00280">
    <property type="entry name" value="BPTI_KUNITZ_1"/>
    <property type="match status" value="1"/>
</dbReference>
<dbReference type="InterPro" id="IPR036880">
    <property type="entry name" value="Kunitz_BPTI_sf"/>
</dbReference>
<dbReference type="GO" id="GO:0004867">
    <property type="term" value="F:serine-type endopeptidase inhibitor activity"/>
    <property type="evidence" value="ECO:0007669"/>
    <property type="project" value="UniProtKB-KW"/>
</dbReference>
<sequence>MKYQALSFLCFLILCSELSQAVRPWYPPSIKRCFKPPVTGPCYGAFWNWYYNSLTGRCEQFLYGGCAGNDNNFQSRWQCYNACGFIGISG</sequence>
<feature type="signal peptide" evidence="4">
    <location>
        <begin position="1"/>
        <end position="21"/>
    </location>
</feature>
<evidence type="ECO:0000256" key="4">
    <source>
        <dbReference type="SAM" id="SignalP"/>
    </source>
</evidence>
<comment type="caution">
    <text evidence="6">The sequence shown here is derived from an EMBL/GenBank/DDBJ whole genome shotgun (WGS) entry which is preliminary data.</text>
</comment>
<dbReference type="InterPro" id="IPR002223">
    <property type="entry name" value="Kunitz_BPTI"/>
</dbReference>
<dbReference type="InterPro" id="IPR050098">
    <property type="entry name" value="TFPI/VKTCI-like"/>
</dbReference>
<dbReference type="Proteomes" id="UP001634394">
    <property type="component" value="Unassembled WGS sequence"/>
</dbReference>
<accession>A0ABD3VTH8</accession>
<dbReference type="SUPFAM" id="SSF57362">
    <property type="entry name" value="BPTI-like"/>
    <property type="match status" value="1"/>
</dbReference>
<keyword evidence="1" id="KW-0646">Protease inhibitor</keyword>
<name>A0ABD3VTH8_SINWO</name>
<dbReference type="Pfam" id="PF00014">
    <property type="entry name" value="Kunitz_BPTI"/>
    <property type="match status" value="1"/>
</dbReference>
<evidence type="ECO:0000313" key="6">
    <source>
        <dbReference type="EMBL" id="KAL3864751.1"/>
    </source>
</evidence>
<feature type="domain" description="BPTI/Kunitz inhibitor" evidence="5">
    <location>
        <begin position="33"/>
        <end position="83"/>
    </location>
</feature>
<protein>
    <recommendedName>
        <fullName evidence="5">BPTI/Kunitz inhibitor domain-containing protein</fullName>
    </recommendedName>
</protein>